<evidence type="ECO:0000313" key="5">
    <source>
        <dbReference type="Proteomes" id="UP001500460"/>
    </source>
</evidence>
<feature type="region of interest" description="Disordered" evidence="2">
    <location>
        <begin position="436"/>
        <end position="455"/>
    </location>
</feature>
<dbReference type="PANTHER" id="PTHR30461">
    <property type="entry name" value="DNA-INVERTASE FROM LAMBDOID PROPHAGE"/>
    <property type="match status" value="1"/>
</dbReference>
<feature type="region of interest" description="Disordered" evidence="2">
    <location>
        <begin position="17"/>
        <end position="43"/>
    </location>
</feature>
<dbReference type="Gene3D" id="3.40.50.1390">
    <property type="entry name" value="Resolvase, N-terminal catalytic domain"/>
    <property type="match status" value="1"/>
</dbReference>
<dbReference type="InterPro" id="IPR036162">
    <property type="entry name" value="Resolvase-like_N_sf"/>
</dbReference>
<evidence type="ECO:0000313" key="4">
    <source>
        <dbReference type="EMBL" id="GAA2442894.1"/>
    </source>
</evidence>
<dbReference type="PROSITE" id="PS51736">
    <property type="entry name" value="RECOMBINASES_3"/>
    <property type="match status" value="1"/>
</dbReference>
<reference evidence="5" key="1">
    <citation type="journal article" date="2019" name="Int. J. Syst. Evol. Microbiol.">
        <title>The Global Catalogue of Microorganisms (GCM) 10K type strain sequencing project: providing services to taxonomists for standard genome sequencing and annotation.</title>
        <authorList>
            <consortium name="The Broad Institute Genomics Platform"/>
            <consortium name="The Broad Institute Genome Sequencing Center for Infectious Disease"/>
            <person name="Wu L."/>
            <person name="Ma J."/>
        </authorList>
    </citation>
    <scope>NUCLEOTIDE SEQUENCE [LARGE SCALE GENOMIC DNA]</scope>
    <source>
        <strain evidence="5">JCM 6922</strain>
    </source>
</reference>
<comment type="caution">
    <text evidence="4">The sequence shown here is derived from an EMBL/GenBank/DDBJ whole genome shotgun (WGS) entry which is preliminary data.</text>
</comment>
<evidence type="ECO:0000256" key="2">
    <source>
        <dbReference type="SAM" id="MobiDB-lite"/>
    </source>
</evidence>
<dbReference type="Pfam" id="PF00239">
    <property type="entry name" value="Resolvase"/>
    <property type="match status" value="1"/>
</dbReference>
<dbReference type="PANTHER" id="PTHR30461:SF26">
    <property type="entry name" value="RESOLVASE HOMOLOG YNEB"/>
    <property type="match status" value="1"/>
</dbReference>
<sequence length="455" mass="48850">MPHHGIFFRFAQTTLSESKINDGPPDRRRTRIRSRNPFSLKSGTDPVLRLALCEDSGPSRALSTPPPAPVDPALPSADIRIGYARCSPLGQELDSQLDALAGHGIPRDKIFAEKISTRIRVRPKFEEVLRTAREVKAHAPHCRVIFTAYEMKRLGRDAAELTALADHLTAHGLVLEMLAGPLPGAYGPTGPGKLLFAFFAAMAETERENIRESTLEGLDTAARKGKHGGRPPVITADMLHTVLRRRAGGESVEQIQPDLIIPTGKRKGHNPSAASIYRALAEHAKREAYPEAAEQAHADFAASRTATVPEPRPDTPDRASLRSQRATCHFAAASGGQDREPQPRAMINLSATSCTATTRTRVTSTATRRTALAAAGAGYAKTPGETPDPGAGGEGKHRAGEHCDCQRPGAAVHVQGLPPTCSRCRRIRPRKRGKAITTGLFRLAGDGRGSPVESA</sequence>
<feature type="domain" description="Resolvase/invertase-type recombinase catalytic" evidence="3">
    <location>
        <begin position="79"/>
        <end position="225"/>
    </location>
</feature>
<dbReference type="EMBL" id="BAAATK010000023">
    <property type="protein sequence ID" value="GAA2442894.1"/>
    <property type="molecule type" value="Genomic_DNA"/>
</dbReference>
<organism evidence="4 5">
    <name type="scientific">Streptomyces glaucus</name>
    <dbReference type="NCBI Taxonomy" id="284029"/>
    <lineage>
        <taxon>Bacteria</taxon>
        <taxon>Bacillati</taxon>
        <taxon>Actinomycetota</taxon>
        <taxon>Actinomycetes</taxon>
        <taxon>Kitasatosporales</taxon>
        <taxon>Streptomycetaceae</taxon>
        <taxon>Streptomyces</taxon>
    </lineage>
</organism>
<dbReference type="SUPFAM" id="SSF53041">
    <property type="entry name" value="Resolvase-like"/>
    <property type="match status" value="1"/>
</dbReference>
<dbReference type="SMART" id="SM00857">
    <property type="entry name" value="Resolvase"/>
    <property type="match status" value="1"/>
</dbReference>
<dbReference type="InterPro" id="IPR050639">
    <property type="entry name" value="SSR_resolvase"/>
</dbReference>
<proteinExistence type="inferred from homology"/>
<comment type="similarity">
    <text evidence="1">Belongs to the site-specific recombinase resolvase family.</text>
</comment>
<accession>A0ABP5X1X0</accession>
<feature type="region of interest" description="Disordered" evidence="2">
    <location>
        <begin position="378"/>
        <end position="401"/>
    </location>
</feature>
<name>A0ABP5X1X0_9ACTN</name>
<dbReference type="CDD" id="cd03768">
    <property type="entry name" value="SR_ResInv"/>
    <property type="match status" value="1"/>
</dbReference>
<protein>
    <recommendedName>
        <fullName evidence="3">Resolvase/invertase-type recombinase catalytic domain-containing protein</fullName>
    </recommendedName>
</protein>
<dbReference type="Proteomes" id="UP001500460">
    <property type="component" value="Unassembled WGS sequence"/>
</dbReference>
<dbReference type="InterPro" id="IPR006119">
    <property type="entry name" value="Resolv_N"/>
</dbReference>
<evidence type="ECO:0000256" key="1">
    <source>
        <dbReference type="ARBA" id="ARBA00009913"/>
    </source>
</evidence>
<gene>
    <name evidence="4" type="ORF">GCM10010421_37240</name>
</gene>
<keyword evidence="5" id="KW-1185">Reference proteome</keyword>
<evidence type="ECO:0000259" key="3">
    <source>
        <dbReference type="PROSITE" id="PS51736"/>
    </source>
</evidence>